<keyword evidence="4 6" id="KW-1133">Transmembrane helix</keyword>
<dbReference type="GO" id="GO:0005886">
    <property type="term" value="C:plasma membrane"/>
    <property type="evidence" value="ECO:0007669"/>
    <property type="project" value="UniProtKB-SubCell"/>
</dbReference>
<feature type="domain" description="ABM" evidence="8">
    <location>
        <begin position="23"/>
        <end position="95"/>
    </location>
</feature>
<dbReference type="InterPro" id="IPR007138">
    <property type="entry name" value="ABM_dom"/>
</dbReference>
<dbReference type="InterPro" id="IPR011577">
    <property type="entry name" value="Cyt_b561_bac/Ni-Hgenase"/>
</dbReference>
<keyword evidence="10" id="KW-1185">Reference proteome</keyword>
<feature type="domain" description="Cytochrome b561 bacterial/Ni-hydrogenase" evidence="7">
    <location>
        <begin position="120"/>
        <end position="163"/>
    </location>
</feature>
<feature type="transmembrane region" description="Helical" evidence="6">
    <location>
        <begin position="133"/>
        <end position="151"/>
    </location>
</feature>
<dbReference type="EMBL" id="AL646052">
    <property type="protein sequence ID" value="CAD15552.1"/>
    <property type="molecule type" value="Genomic_DNA"/>
</dbReference>
<name>Q8XYB2_RALN1</name>
<evidence type="ECO:0000313" key="10">
    <source>
        <dbReference type="Proteomes" id="UP000001436"/>
    </source>
</evidence>
<dbReference type="EnsemblBacteria" id="CAD15552">
    <property type="protein sequence ID" value="CAD15552"/>
    <property type="gene ID" value="RSc1850"/>
</dbReference>
<evidence type="ECO:0000256" key="2">
    <source>
        <dbReference type="ARBA" id="ARBA00022475"/>
    </source>
</evidence>
<dbReference type="eggNOG" id="COG3038">
    <property type="taxonomic scope" value="Bacteria"/>
</dbReference>
<evidence type="ECO:0000256" key="1">
    <source>
        <dbReference type="ARBA" id="ARBA00004651"/>
    </source>
</evidence>
<dbReference type="Pfam" id="PF03992">
    <property type="entry name" value="ABM"/>
    <property type="match status" value="1"/>
</dbReference>
<protein>
    <submittedName>
        <fullName evidence="9">Hypothetical transmembrane protein</fullName>
    </submittedName>
</protein>
<reference evidence="9 10" key="1">
    <citation type="journal article" date="2002" name="Nature">
        <title>Genome sequence of the plant pathogen Ralstonia solanacearum.</title>
        <authorList>
            <person name="Salanoubat M."/>
            <person name="Genin S."/>
            <person name="Artiguenave F."/>
            <person name="Gouzy J."/>
            <person name="Mangenot S."/>
            <person name="Arlat M."/>
            <person name="Billault A."/>
            <person name="Brottier P."/>
            <person name="Camus J.C."/>
            <person name="Cattolico L."/>
            <person name="Chandler M."/>
            <person name="Choisne N."/>
            <person name="Claudel-Renard C."/>
            <person name="Cunnac S."/>
            <person name="Demange N."/>
            <person name="Gaspin C."/>
            <person name="Lavie M."/>
            <person name="Moisan A."/>
            <person name="Robert C."/>
            <person name="Saurin W."/>
            <person name="Schiex T."/>
            <person name="Siguier P."/>
            <person name="Thebault P."/>
            <person name="Whalen M."/>
            <person name="Wincker P."/>
            <person name="Levy M."/>
            <person name="Weissenbach J."/>
            <person name="Boucher C.A."/>
        </authorList>
    </citation>
    <scope>NUCLEOTIDE SEQUENCE [LARGE SCALE GENOMIC DNA]</scope>
    <source>
        <strain evidence="10">ATCC BAA-1114 / GMI1000</strain>
    </source>
</reference>
<dbReference type="Proteomes" id="UP000001436">
    <property type="component" value="Chromosome"/>
</dbReference>
<dbReference type="GO" id="GO:0022904">
    <property type="term" value="P:respiratory electron transport chain"/>
    <property type="evidence" value="ECO:0007669"/>
    <property type="project" value="InterPro"/>
</dbReference>
<dbReference type="Gene3D" id="3.30.70.100">
    <property type="match status" value="1"/>
</dbReference>
<dbReference type="eggNOG" id="COG2329">
    <property type="taxonomic scope" value="Bacteria"/>
</dbReference>
<dbReference type="InterPro" id="IPR011008">
    <property type="entry name" value="Dimeric_a/b-barrel"/>
</dbReference>
<gene>
    <name evidence="9" type="ordered locus">RSc1850</name>
</gene>
<accession>Q8XYB2</accession>
<proteinExistence type="predicted"/>
<evidence type="ECO:0000259" key="8">
    <source>
        <dbReference type="Pfam" id="PF03992"/>
    </source>
</evidence>
<evidence type="ECO:0000256" key="5">
    <source>
        <dbReference type="ARBA" id="ARBA00023136"/>
    </source>
</evidence>
<dbReference type="KEGG" id="rso:RSc1850"/>
<dbReference type="GO" id="GO:0009055">
    <property type="term" value="F:electron transfer activity"/>
    <property type="evidence" value="ECO:0007669"/>
    <property type="project" value="InterPro"/>
</dbReference>
<dbReference type="SUPFAM" id="SSF54909">
    <property type="entry name" value="Dimeric alpha+beta barrel"/>
    <property type="match status" value="1"/>
</dbReference>
<evidence type="ECO:0000259" key="7">
    <source>
        <dbReference type="Pfam" id="PF01292"/>
    </source>
</evidence>
<evidence type="ECO:0000256" key="6">
    <source>
        <dbReference type="SAM" id="Phobius"/>
    </source>
</evidence>
<keyword evidence="5 6" id="KW-0472">Membrane</keyword>
<keyword evidence="2" id="KW-1003">Cell membrane</keyword>
<dbReference type="AlphaFoldDB" id="Q8XYB2"/>
<dbReference type="SUPFAM" id="SSF81342">
    <property type="entry name" value="Transmembrane di-heme cytochromes"/>
    <property type="match status" value="1"/>
</dbReference>
<evidence type="ECO:0000256" key="3">
    <source>
        <dbReference type="ARBA" id="ARBA00022692"/>
    </source>
</evidence>
<dbReference type="STRING" id="267608.RSc1850"/>
<organism evidence="9 10">
    <name type="scientific">Ralstonia nicotianae (strain ATCC BAA-1114 / GMI1000)</name>
    <name type="common">Ralstonia solanacearum</name>
    <dbReference type="NCBI Taxonomy" id="267608"/>
    <lineage>
        <taxon>Bacteria</taxon>
        <taxon>Pseudomonadati</taxon>
        <taxon>Pseudomonadota</taxon>
        <taxon>Betaproteobacteria</taxon>
        <taxon>Burkholderiales</taxon>
        <taxon>Burkholderiaceae</taxon>
        <taxon>Ralstonia</taxon>
        <taxon>Ralstonia solanacearum species complex</taxon>
    </lineage>
</organism>
<dbReference type="Pfam" id="PF01292">
    <property type="entry name" value="Ni_hydr_CYTB"/>
    <property type="match status" value="1"/>
</dbReference>
<comment type="subcellular location">
    <subcellularLocation>
        <location evidence="1">Cell membrane</location>
        <topology evidence="1">Multi-pass membrane protein</topology>
    </subcellularLocation>
</comment>
<dbReference type="HOGENOM" id="CLU_1667963_0_0_4"/>
<evidence type="ECO:0000313" key="9">
    <source>
        <dbReference type="EMBL" id="CAD15552.1"/>
    </source>
</evidence>
<evidence type="ECO:0000256" key="4">
    <source>
        <dbReference type="ARBA" id="ARBA00022989"/>
    </source>
</evidence>
<keyword evidence="3 6" id="KW-0812">Transmembrane</keyword>
<dbReference type="InterPro" id="IPR016174">
    <property type="entry name" value="Di-haem_cyt_TM"/>
</dbReference>
<sequence length="164" mass="18644">MHAIRPMDPNFPIQRQVELDASPVVLVNLFLLDKADEEAFLRVWQDDANFMKRQPGFISTQLHRAIGDSPAYLNYAVWESNAHFRAAFMHPEFRAKLSDYPSSAVASPHLFGAALPDFHAFAPRVLHGIGARLLLLMALVHAGAALYHHFIRRDGLLRRMWFGK</sequence>